<dbReference type="STRING" id="84035.SAMN05660742_12150"/>
<dbReference type="SUPFAM" id="SSF53328">
    <property type="entry name" value="Formyltransferase"/>
    <property type="match status" value="1"/>
</dbReference>
<dbReference type="Pfam" id="PF00551">
    <property type="entry name" value="Formyl_trans_N"/>
    <property type="match status" value="1"/>
</dbReference>
<dbReference type="AlphaFoldDB" id="A0A1H7CE20"/>
<keyword evidence="2" id="KW-0808">Transferase</keyword>
<dbReference type="GO" id="GO:0005829">
    <property type="term" value="C:cytosol"/>
    <property type="evidence" value="ECO:0007669"/>
    <property type="project" value="TreeGrafter"/>
</dbReference>
<sequence>MFFYSIKLFNSDRVEGGKQIMVSYNIAIVYDQDSWITSYVDILEEKLVILGHQVKKLYHFDKKNRYDFVFLLSYSEIVKKEFLQLNKHNLVVHESDLPKGKGWSPLTWQILEGKTQIPITLFEATEKVDNGEIYLQKNLMFDGFELIGELREVQGNITIELCLDFVCDYEKIVKKRRKQIGKGTYYSKRLPSDSNLDINKTIKEQFNLLRVVDNKKYPAYFEMENHKYILEIRKEY</sequence>
<evidence type="ECO:0000313" key="2">
    <source>
        <dbReference type="EMBL" id="SEJ87959.1"/>
    </source>
</evidence>
<dbReference type="InterPro" id="IPR036477">
    <property type="entry name" value="Formyl_transf_N_sf"/>
</dbReference>
<protein>
    <submittedName>
        <fullName evidence="2">Formyl transferase</fullName>
    </submittedName>
</protein>
<dbReference type="Gene3D" id="3.10.25.20">
    <property type="match status" value="1"/>
</dbReference>
<name>A0A1H7CE20_9FIRM</name>
<dbReference type="PANTHER" id="PTHR11138:SF5">
    <property type="entry name" value="METHIONYL-TRNA FORMYLTRANSFERASE, MITOCHONDRIAL"/>
    <property type="match status" value="1"/>
</dbReference>
<proteinExistence type="predicted"/>
<keyword evidence="3" id="KW-1185">Reference proteome</keyword>
<feature type="domain" description="Formyl transferase N-terminal" evidence="1">
    <location>
        <begin position="63"/>
        <end position="139"/>
    </location>
</feature>
<accession>A0A1H7CE20</accession>
<gene>
    <name evidence="2" type="ORF">SAMN05660742_12150</name>
</gene>
<evidence type="ECO:0000313" key="3">
    <source>
        <dbReference type="Proteomes" id="UP000199662"/>
    </source>
</evidence>
<dbReference type="Gene3D" id="3.40.50.170">
    <property type="entry name" value="Formyl transferase, N-terminal domain"/>
    <property type="match status" value="1"/>
</dbReference>
<reference evidence="2 3" key="1">
    <citation type="submission" date="2016-10" db="EMBL/GenBank/DDBJ databases">
        <authorList>
            <person name="de Groot N.N."/>
        </authorList>
    </citation>
    <scope>NUCLEOTIDE SEQUENCE [LARGE SCALE GENOMIC DNA]</scope>
    <source>
        <strain evidence="2 3">DSM 2179</strain>
    </source>
</reference>
<dbReference type="EMBL" id="FNZK01000021">
    <property type="protein sequence ID" value="SEJ87959.1"/>
    <property type="molecule type" value="Genomic_DNA"/>
</dbReference>
<dbReference type="PANTHER" id="PTHR11138">
    <property type="entry name" value="METHIONYL-TRNA FORMYLTRANSFERASE"/>
    <property type="match status" value="1"/>
</dbReference>
<dbReference type="InterPro" id="IPR002376">
    <property type="entry name" value="Formyl_transf_N"/>
</dbReference>
<dbReference type="GO" id="GO:0004479">
    <property type="term" value="F:methionyl-tRNA formyltransferase activity"/>
    <property type="evidence" value="ECO:0007669"/>
    <property type="project" value="TreeGrafter"/>
</dbReference>
<organism evidence="2 3">
    <name type="scientific">Propionispira arboris</name>
    <dbReference type="NCBI Taxonomy" id="84035"/>
    <lineage>
        <taxon>Bacteria</taxon>
        <taxon>Bacillati</taxon>
        <taxon>Bacillota</taxon>
        <taxon>Negativicutes</taxon>
        <taxon>Selenomonadales</taxon>
        <taxon>Selenomonadaceae</taxon>
        <taxon>Propionispira</taxon>
    </lineage>
</organism>
<evidence type="ECO:0000259" key="1">
    <source>
        <dbReference type="Pfam" id="PF00551"/>
    </source>
</evidence>
<dbReference type="Proteomes" id="UP000199662">
    <property type="component" value="Unassembled WGS sequence"/>
</dbReference>